<name>A0A8M1M3A8_NEOSC</name>
<feature type="non-terminal residue" evidence="4">
    <location>
        <position position="173"/>
    </location>
</feature>
<reference evidence="4" key="1">
    <citation type="submission" date="2025-08" db="UniProtKB">
        <authorList>
            <consortium name="RefSeq"/>
        </authorList>
    </citation>
    <scope>IDENTIFICATION</scope>
    <source>
        <tissue evidence="4">Blood</tissue>
    </source>
</reference>
<proteinExistence type="predicted"/>
<evidence type="ECO:0000256" key="1">
    <source>
        <dbReference type="SAM" id="Coils"/>
    </source>
</evidence>
<keyword evidence="3" id="KW-1185">Reference proteome</keyword>
<sequence>VVVFLFAFSIFANFRTQRLQEEKNKSITDTLRKRELNIKSIEESYDQKLKNELLKYQLELKDDYITRTNRLIEDERKNKEKAIRLQEELTAINSKKEEFNHSVNRVRELELELESVRAQSLAITKQNHLLDEKVKEMSDYSLLKEEKLELQAQNKLLKQQLEETRNENLRLLN</sequence>
<feature type="coiled-coil region" evidence="1">
    <location>
        <begin position="69"/>
        <end position="167"/>
    </location>
</feature>
<dbReference type="GO" id="GO:0060287">
    <property type="term" value="P:epithelial cilium movement involved in determination of left/right asymmetry"/>
    <property type="evidence" value="ECO:0007669"/>
    <property type="project" value="TreeGrafter"/>
</dbReference>
<accession>A0A8M1M3A8</accession>
<dbReference type="GeneID" id="123323892"/>
<dbReference type="Proteomes" id="UP000248481">
    <property type="component" value="Unplaced"/>
</dbReference>
<organism evidence="3 4">
    <name type="scientific">Neomonachus schauinslandi</name>
    <name type="common">Hawaiian monk seal</name>
    <name type="synonym">Monachus schauinslandi</name>
    <dbReference type="NCBI Taxonomy" id="29088"/>
    <lineage>
        <taxon>Eukaryota</taxon>
        <taxon>Metazoa</taxon>
        <taxon>Chordata</taxon>
        <taxon>Craniata</taxon>
        <taxon>Vertebrata</taxon>
        <taxon>Euteleostomi</taxon>
        <taxon>Mammalia</taxon>
        <taxon>Eutheria</taxon>
        <taxon>Laurasiatheria</taxon>
        <taxon>Carnivora</taxon>
        <taxon>Caniformia</taxon>
        <taxon>Pinnipedia</taxon>
        <taxon>Phocidae</taxon>
        <taxon>Monachinae</taxon>
        <taxon>Monachini</taxon>
        <taxon>Neomonachus</taxon>
    </lineage>
</organism>
<feature type="chain" id="PRO_5035451203" evidence="2">
    <location>
        <begin position="17"/>
        <end position="173"/>
    </location>
</feature>
<feature type="non-terminal residue" evidence="4">
    <location>
        <position position="1"/>
    </location>
</feature>
<keyword evidence="1" id="KW-0175">Coiled coil</keyword>
<gene>
    <name evidence="4" type="primary">LOC123323892</name>
</gene>
<feature type="signal peptide" evidence="2">
    <location>
        <begin position="1"/>
        <end position="16"/>
    </location>
</feature>
<dbReference type="PANTHER" id="PTHR39063">
    <property type="entry name" value="ORAL-FACIAL-DIGITAL SYNDROME 1 PROTEIN HOMOLOG"/>
    <property type="match status" value="1"/>
</dbReference>
<dbReference type="GO" id="GO:0005813">
    <property type="term" value="C:centrosome"/>
    <property type="evidence" value="ECO:0007669"/>
    <property type="project" value="TreeGrafter"/>
</dbReference>
<dbReference type="GO" id="GO:0005576">
    <property type="term" value="C:extracellular region"/>
    <property type="evidence" value="ECO:0007669"/>
    <property type="project" value="GOC"/>
</dbReference>
<dbReference type="RefSeq" id="XP_044768356.1">
    <property type="nucleotide sequence ID" value="XM_044912421.1"/>
</dbReference>
<evidence type="ECO:0000313" key="3">
    <source>
        <dbReference type="Proteomes" id="UP000248481"/>
    </source>
</evidence>
<dbReference type="KEGG" id="nsu:123323892"/>
<dbReference type="PANTHER" id="PTHR39063:SF1">
    <property type="entry name" value="OFD1 CENTRIOLE AND CENTRIOLAR SATELLITE PROTEIN"/>
    <property type="match status" value="1"/>
</dbReference>
<protein>
    <submittedName>
        <fullName evidence="4">Oral-facial-digital syndrome 1 protein-like</fullName>
    </submittedName>
</protein>
<keyword evidence="2" id="KW-0732">Signal</keyword>
<dbReference type="GO" id="GO:0036064">
    <property type="term" value="C:ciliary basal body"/>
    <property type="evidence" value="ECO:0007669"/>
    <property type="project" value="TreeGrafter"/>
</dbReference>
<dbReference type="AlphaFoldDB" id="A0A8M1M3A8"/>
<dbReference type="InterPro" id="IPR055289">
    <property type="entry name" value="OFD1"/>
</dbReference>
<evidence type="ECO:0000313" key="4">
    <source>
        <dbReference type="RefSeq" id="XP_044768356.1"/>
    </source>
</evidence>
<evidence type="ECO:0000256" key="2">
    <source>
        <dbReference type="SAM" id="SignalP"/>
    </source>
</evidence>